<evidence type="ECO:0000259" key="3">
    <source>
        <dbReference type="Pfam" id="PF08879"/>
    </source>
</evidence>
<dbReference type="PANTHER" id="PTHR34122">
    <property type="entry name" value="EXPRESSED PROTEIN-RELATED"/>
    <property type="match status" value="1"/>
</dbReference>
<dbReference type="STRING" id="888268.A0A1E5UQR7"/>
<feature type="non-terminal residue" evidence="4">
    <location>
        <position position="1"/>
    </location>
</feature>
<keyword evidence="5" id="KW-1185">Reference proteome</keyword>
<evidence type="ECO:0000256" key="2">
    <source>
        <dbReference type="SAM" id="MobiDB-lite"/>
    </source>
</evidence>
<dbReference type="Pfam" id="PF08879">
    <property type="entry name" value="WRC"/>
    <property type="match status" value="1"/>
</dbReference>
<reference evidence="4 5" key="1">
    <citation type="submission" date="2016-09" db="EMBL/GenBank/DDBJ databases">
        <title>The draft genome of Dichanthelium oligosanthes: A C3 panicoid grass species.</title>
        <authorList>
            <person name="Studer A.J."/>
            <person name="Schnable J.C."/>
            <person name="Brutnell T.P."/>
        </authorList>
    </citation>
    <scope>NUCLEOTIDE SEQUENCE [LARGE SCALE GENOMIC DNA]</scope>
    <source>
        <strain evidence="5">cv. Kellogg 1175</strain>
        <tissue evidence="4">Leaf</tissue>
    </source>
</reference>
<organism evidence="4 5">
    <name type="scientific">Dichanthelium oligosanthes</name>
    <dbReference type="NCBI Taxonomy" id="888268"/>
    <lineage>
        <taxon>Eukaryota</taxon>
        <taxon>Viridiplantae</taxon>
        <taxon>Streptophyta</taxon>
        <taxon>Embryophyta</taxon>
        <taxon>Tracheophyta</taxon>
        <taxon>Spermatophyta</taxon>
        <taxon>Magnoliopsida</taxon>
        <taxon>Liliopsida</taxon>
        <taxon>Poales</taxon>
        <taxon>Poaceae</taxon>
        <taxon>PACMAD clade</taxon>
        <taxon>Panicoideae</taxon>
        <taxon>Panicodae</taxon>
        <taxon>Paniceae</taxon>
        <taxon>Dichantheliinae</taxon>
        <taxon>Dichanthelium</taxon>
    </lineage>
</organism>
<evidence type="ECO:0000256" key="1">
    <source>
        <dbReference type="ARBA" id="ARBA00023242"/>
    </source>
</evidence>
<dbReference type="InterPro" id="IPR014977">
    <property type="entry name" value="WRC_dom"/>
</dbReference>
<dbReference type="AlphaFoldDB" id="A0A1E5UQR7"/>
<feature type="domain" description="WRC" evidence="3">
    <location>
        <begin position="83"/>
        <end position="115"/>
    </location>
</feature>
<feature type="region of interest" description="Disordered" evidence="2">
    <location>
        <begin position="126"/>
        <end position="172"/>
    </location>
</feature>
<evidence type="ECO:0000313" key="5">
    <source>
        <dbReference type="Proteomes" id="UP000095767"/>
    </source>
</evidence>
<dbReference type="Proteomes" id="UP000095767">
    <property type="component" value="Unassembled WGS sequence"/>
</dbReference>
<dbReference type="OrthoDB" id="686202at2759"/>
<sequence>RRRAAVSNGHCGTERKDNVACVGGESEPVAVKAEEERVTSNGDALLQLALVPAVAVRQDEGKASSNGSGGGAKKRRGQAVLLEGSRCSRVNGSGWRCRQPTHSLCELHLGKGRMRIARNLPLAATATADHVAGRPGRRRSPGSSPPPPPRPPSLPLPRPPLARTVRTDTRNVPSRAGCNGLCFYVLR</sequence>
<name>A0A1E5UQR7_9POAL</name>
<proteinExistence type="predicted"/>
<comment type="caution">
    <text evidence="4">The sequence shown here is derived from an EMBL/GenBank/DDBJ whole genome shotgun (WGS) entry which is preliminary data.</text>
</comment>
<feature type="compositionally biased region" description="Pro residues" evidence="2">
    <location>
        <begin position="143"/>
        <end position="160"/>
    </location>
</feature>
<dbReference type="PANTHER" id="PTHR34122:SF1">
    <property type="entry name" value="EXPRESSED PROTEIN"/>
    <property type="match status" value="1"/>
</dbReference>
<gene>
    <name evidence="4" type="ORF">BAE44_0023764</name>
</gene>
<dbReference type="EMBL" id="LWDX02067540">
    <property type="protein sequence ID" value="OEL15216.1"/>
    <property type="molecule type" value="Genomic_DNA"/>
</dbReference>
<protein>
    <recommendedName>
        <fullName evidence="3">WRC domain-containing protein</fullName>
    </recommendedName>
</protein>
<evidence type="ECO:0000313" key="4">
    <source>
        <dbReference type="EMBL" id="OEL15216.1"/>
    </source>
</evidence>
<accession>A0A1E5UQR7</accession>
<keyword evidence="1" id="KW-0539">Nucleus</keyword>